<comment type="caution">
    <text evidence="1">The sequence shown here is derived from an EMBL/GenBank/DDBJ whole genome shotgun (WGS) entry which is preliminary data.</text>
</comment>
<name>X1V2Q6_9ZZZZ</name>
<reference evidence="1" key="1">
    <citation type="journal article" date="2014" name="Front. Microbiol.">
        <title>High frequency of phylogenetically diverse reductive dehalogenase-homologous genes in deep subseafloor sedimentary metagenomes.</title>
        <authorList>
            <person name="Kawai M."/>
            <person name="Futagami T."/>
            <person name="Toyoda A."/>
            <person name="Takaki Y."/>
            <person name="Nishi S."/>
            <person name="Hori S."/>
            <person name="Arai W."/>
            <person name="Tsubouchi T."/>
            <person name="Morono Y."/>
            <person name="Uchiyama I."/>
            <person name="Ito T."/>
            <person name="Fujiyama A."/>
            <person name="Inagaki F."/>
            <person name="Takami H."/>
        </authorList>
    </citation>
    <scope>NUCLEOTIDE SEQUENCE</scope>
    <source>
        <strain evidence="1">Expedition CK06-06</strain>
    </source>
</reference>
<evidence type="ECO:0000313" key="1">
    <source>
        <dbReference type="EMBL" id="GAJ10097.1"/>
    </source>
</evidence>
<organism evidence="1">
    <name type="scientific">marine sediment metagenome</name>
    <dbReference type="NCBI Taxonomy" id="412755"/>
    <lineage>
        <taxon>unclassified sequences</taxon>
        <taxon>metagenomes</taxon>
        <taxon>ecological metagenomes</taxon>
    </lineage>
</organism>
<sequence length="152" mass="17683">MGSNKNSHVVFNCRFSENLRYGQDAWEARDCLDMTETLDNELDYEMEGAGWGSRCIASAKSWYNHDTLYCELNFTCNDIFGCVSLRTKSYCILNKQYSEVEYKKLKKKLIEHMKRTGEWGEFPPIDISPFPYNDSLAQDYFPLTKEQVTAHG</sequence>
<accession>X1V2Q6</accession>
<dbReference type="AlphaFoldDB" id="X1V2Q6"/>
<gene>
    <name evidence="1" type="ORF">S12H4_41892</name>
</gene>
<dbReference type="EMBL" id="BARW01025575">
    <property type="protein sequence ID" value="GAJ10097.1"/>
    <property type="molecule type" value="Genomic_DNA"/>
</dbReference>
<feature type="non-terminal residue" evidence="1">
    <location>
        <position position="152"/>
    </location>
</feature>
<protein>
    <submittedName>
        <fullName evidence="1">Uncharacterized protein</fullName>
    </submittedName>
</protein>
<proteinExistence type="predicted"/>